<dbReference type="CDD" id="cd17321">
    <property type="entry name" value="MFS_MMR_MDR_like"/>
    <property type="match status" value="1"/>
</dbReference>
<feature type="transmembrane region" description="Helical" evidence="7">
    <location>
        <begin position="449"/>
        <end position="469"/>
    </location>
</feature>
<feature type="transmembrane region" description="Helical" evidence="7">
    <location>
        <begin position="309"/>
        <end position="332"/>
    </location>
</feature>
<evidence type="ECO:0000313" key="9">
    <source>
        <dbReference type="EMBL" id="MCO1659924.1"/>
    </source>
</evidence>
<protein>
    <submittedName>
        <fullName evidence="9">MFS transporter</fullName>
    </submittedName>
</protein>
<dbReference type="PANTHER" id="PTHR42718">
    <property type="entry name" value="MAJOR FACILITATOR SUPERFAMILY MULTIDRUG TRANSPORTER MFSC"/>
    <property type="match status" value="1"/>
</dbReference>
<evidence type="ECO:0000256" key="7">
    <source>
        <dbReference type="SAM" id="Phobius"/>
    </source>
</evidence>
<feature type="transmembrane region" description="Helical" evidence="7">
    <location>
        <begin position="281"/>
        <end position="303"/>
    </location>
</feature>
<feature type="transmembrane region" description="Helical" evidence="7">
    <location>
        <begin position="211"/>
        <end position="233"/>
    </location>
</feature>
<feature type="transmembrane region" description="Helical" evidence="7">
    <location>
        <begin position="63"/>
        <end position="82"/>
    </location>
</feature>
<dbReference type="PROSITE" id="PS50850">
    <property type="entry name" value="MFS"/>
    <property type="match status" value="1"/>
</dbReference>
<dbReference type="EMBL" id="JAGSOV010000073">
    <property type="protein sequence ID" value="MCO1659924.1"/>
    <property type="molecule type" value="Genomic_DNA"/>
</dbReference>
<gene>
    <name evidence="9" type="ORF">KDL28_33175</name>
</gene>
<evidence type="ECO:0000256" key="1">
    <source>
        <dbReference type="ARBA" id="ARBA00004651"/>
    </source>
</evidence>
<feature type="transmembrane region" description="Helical" evidence="7">
    <location>
        <begin position="94"/>
        <end position="113"/>
    </location>
</feature>
<feature type="transmembrane region" description="Helical" evidence="7">
    <location>
        <begin position="27"/>
        <end position="51"/>
    </location>
</feature>
<comment type="subcellular location">
    <subcellularLocation>
        <location evidence="1">Cell membrane</location>
        <topology evidence="1">Multi-pass membrane protein</topology>
    </subcellularLocation>
</comment>
<evidence type="ECO:0000256" key="6">
    <source>
        <dbReference type="ARBA" id="ARBA00023136"/>
    </source>
</evidence>
<keyword evidence="3" id="KW-1003">Cell membrane</keyword>
<evidence type="ECO:0000259" key="8">
    <source>
        <dbReference type="PROSITE" id="PS50850"/>
    </source>
</evidence>
<dbReference type="NCBIfam" id="TIGR00711">
    <property type="entry name" value="efflux_EmrB"/>
    <property type="match status" value="1"/>
</dbReference>
<organism evidence="9 10">
    <name type="scientific">Pseudonocardia humida</name>
    <dbReference type="NCBI Taxonomy" id="2800819"/>
    <lineage>
        <taxon>Bacteria</taxon>
        <taxon>Bacillati</taxon>
        <taxon>Actinomycetota</taxon>
        <taxon>Actinomycetes</taxon>
        <taxon>Pseudonocardiales</taxon>
        <taxon>Pseudonocardiaceae</taxon>
        <taxon>Pseudonocardia</taxon>
    </lineage>
</organism>
<dbReference type="Gene3D" id="1.20.1720.10">
    <property type="entry name" value="Multidrug resistance protein D"/>
    <property type="match status" value="1"/>
</dbReference>
<dbReference type="Pfam" id="PF07690">
    <property type="entry name" value="MFS_1"/>
    <property type="match status" value="1"/>
</dbReference>
<feature type="transmembrane region" description="Helical" evidence="7">
    <location>
        <begin position="180"/>
        <end position="199"/>
    </location>
</feature>
<dbReference type="PANTHER" id="PTHR42718:SF42">
    <property type="entry name" value="EXPORT PROTEIN"/>
    <property type="match status" value="1"/>
</dbReference>
<dbReference type="Gene3D" id="1.20.1250.20">
    <property type="entry name" value="MFS general substrate transporter like domains"/>
    <property type="match status" value="1"/>
</dbReference>
<feature type="transmembrane region" description="Helical" evidence="7">
    <location>
        <begin position="418"/>
        <end position="437"/>
    </location>
</feature>
<evidence type="ECO:0000313" key="10">
    <source>
        <dbReference type="Proteomes" id="UP001165283"/>
    </source>
</evidence>
<evidence type="ECO:0000256" key="2">
    <source>
        <dbReference type="ARBA" id="ARBA00022448"/>
    </source>
</evidence>
<dbReference type="InterPro" id="IPR036259">
    <property type="entry name" value="MFS_trans_sf"/>
</dbReference>
<keyword evidence="4 7" id="KW-0812">Transmembrane</keyword>
<dbReference type="RefSeq" id="WP_252445051.1">
    <property type="nucleotide sequence ID" value="NZ_JAGSOV010000073.1"/>
</dbReference>
<keyword evidence="5 7" id="KW-1133">Transmembrane helix</keyword>
<dbReference type="InterPro" id="IPR004638">
    <property type="entry name" value="EmrB-like"/>
</dbReference>
<dbReference type="InterPro" id="IPR020846">
    <property type="entry name" value="MFS_dom"/>
</dbReference>
<sequence length="504" mass="49800">MRTARDGRPGATVDTGALAYASGPGRWLVVAAALGSGVAFLDGSVVTLALPAIGRDLGGGFTLAQWVVDGYLLTLGALLLLGGALGDRLGRRRVFLAGLVVFTAASLACGLAPSGAALVVARLVQGVGGALLVPGSLALIDSSIRPADRGRAIGTWAGLAGIASATGPFVGGYLIDVLSWRWVFLLNVPLAAAAALLTLRHAPESRDRRPGRLDVAGSVAVTVGLAGTIFALIEVPARGWDPVSVLAAAAGLIGVVAFPVVERRRSTPLVPPGLFGSAQFVGANLVTLAVYAALGGALFLLALHLQQTLGYPALAAGAATLPMTALLVTLSGRVGALAQRIGPRWPMTVGPVLAAVGLGLLGSVRPGSEYLTGVLPGVTVLGAGIALTAAPLSSAVLASVPAGHVGAASGVNNAVSRIAGLLAVAVLPVVAGIDMSVTGAPLGPGFGPAMWICAGLCAVGGAVAAATVGRGARVHVHPLPAVDHPCTGREVLAPSNGSGRSVAR</sequence>
<keyword evidence="2" id="KW-0813">Transport</keyword>
<name>A0ABT1AAT6_9PSEU</name>
<keyword evidence="10" id="KW-1185">Reference proteome</keyword>
<dbReference type="Proteomes" id="UP001165283">
    <property type="component" value="Unassembled WGS sequence"/>
</dbReference>
<feature type="domain" description="Major facilitator superfamily (MFS) profile" evidence="8">
    <location>
        <begin position="28"/>
        <end position="472"/>
    </location>
</feature>
<feature type="transmembrane region" description="Helical" evidence="7">
    <location>
        <begin position="370"/>
        <end position="397"/>
    </location>
</feature>
<keyword evidence="6 7" id="KW-0472">Membrane</keyword>
<dbReference type="SUPFAM" id="SSF103473">
    <property type="entry name" value="MFS general substrate transporter"/>
    <property type="match status" value="1"/>
</dbReference>
<dbReference type="InterPro" id="IPR011701">
    <property type="entry name" value="MFS"/>
</dbReference>
<feature type="transmembrane region" description="Helical" evidence="7">
    <location>
        <begin position="119"/>
        <end position="140"/>
    </location>
</feature>
<reference evidence="9" key="1">
    <citation type="submission" date="2021-04" db="EMBL/GenBank/DDBJ databases">
        <title>Pseudonocardia sp. nov., isolated from sandy soil of mangrove forest.</title>
        <authorList>
            <person name="Zan Z."/>
            <person name="Huang R."/>
            <person name="Liu W."/>
        </authorList>
    </citation>
    <scope>NUCLEOTIDE SEQUENCE</scope>
    <source>
        <strain evidence="9">S2-4</strain>
    </source>
</reference>
<proteinExistence type="predicted"/>
<feature type="transmembrane region" description="Helical" evidence="7">
    <location>
        <begin position="239"/>
        <end position="261"/>
    </location>
</feature>
<evidence type="ECO:0000256" key="3">
    <source>
        <dbReference type="ARBA" id="ARBA00022475"/>
    </source>
</evidence>
<feature type="transmembrane region" description="Helical" evidence="7">
    <location>
        <begin position="344"/>
        <end position="364"/>
    </location>
</feature>
<feature type="transmembrane region" description="Helical" evidence="7">
    <location>
        <begin position="152"/>
        <end position="174"/>
    </location>
</feature>
<comment type="caution">
    <text evidence="9">The sequence shown here is derived from an EMBL/GenBank/DDBJ whole genome shotgun (WGS) entry which is preliminary data.</text>
</comment>
<evidence type="ECO:0000256" key="5">
    <source>
        <dbReference type="ARBA" id="ARBA00022989"/>
    </source>
</evidence>
<evidence type="ECO:0000256" key="4">
    <source>
        <dbReference type="ARBA" id="ARBA00022692"/>
    </source>
</evidence>
<accession>A0ABT1AAT6</accession>